<dbReference type="Ensembl" id="ENSCMUT00000015637.2">
    <property type="protein sequence ID" value="ENSCMUP00000014566.2"/>
    <property type="gene ID" value="ENSCMUG00000009094.2"/>
</dbReference>
<feature type="region of interest" description="Disordered" evidence="1">
    <location>
        <begin position="52"/>
        <end position="110"/>
    </location>
</feature>
<feature type="compositionally biased region" description="Pro residues" evidence="1">
    <location>
        <begin position="27"/>
        <end position="37"/>
    </location>
</feature>
<reference evidence="3" key="1">
    <citation type="submission" date="2019-10" db="EMBL/GenBank/DDBJ databases">
        <title>Corvus moneduloides (New Caledonian crow) genome, bCorMon1, primary haplotype.</title>
        <authorList>
            <person name="Rutz C."/>
            <person name="Fungtammasan C."/>
            <person name="Mountcastle J."/>
            <person name="Formenti G."/>
            <person name="Chow W."/>
            <person name="Howe K."/>
            <person name="Steele M.P."/>
            <person name="Fernandes J."/>
            <person name="Gilbert M.T.P."/>
            <person name="Fedrigo O."/>
            <person name="Jarvis E.D."/>
            <person name="Gemmell N."/>
        </authorList>
    </citation>
    <scope>NUCLEOTIDE SEQUENCE [LARGE SCALE GENOMIC DNA]</scope>
</reference>
<accession>A0A8U7MZ39</accession>
<evidence type="ECO:0000313" key="2">
    <source>
        <dbReference type="Ensembl" id="ENSCMUP00000014566.2"/>
    </source>
</evidence>
<feature type="region of interest" description="Disordered" evidence="1">
    <location>
        <begin position="1"/>
        <end position="38"/>
    </location>
</feature>
<evidence type="ECO:0000256" key="1">
    <source>
        <dbReference type="SAM" id="MobiDB-lite"/>
    </source>
</evidence>
<reference evidence="2" key="3">
    <citation type="submission" date="2025-09" db="UniProtKB">
        <authorList>
            <consortium name="Ensembl"/>
        </authorList>
    </citation>
    <scope>IDENTIFICATION</scope>
</reference>
<dbReference type="AlphaFoldDB" id="A0A8C3E079"/>
<keyword evidence="3" id="KW-1185">Reference proteome</keyword>
<accession>A0A8C3E079</accession>
<organism evidence="2 3">
    <name type="scientific">Corvus moneduloides</name>
    <name type="common">New Caledonian crow</name>
    <dbReference type="NCBI Taxonomy" id="1196302"/>
    <lineage>
        <taxon>Eukaryota</taxon>
        <taxon>Metazoa</taxon>
        <taxon>Chordata</taxon>
        <taxon>Craniata</taxon>
        <taxon>Vertebrata</taxon>
        <taxon>Euteleostomi</taxon>
        <taxon>Archelosauria</taxon>
        <taxon>Archosauria</taxon>
        <taxon>Dinosauria</taxon>
        <taxon>Saurischia</taxon>
        <taxon>Theropoda</taxon>
        <taxon>Coelurosauria</taxon>
        <taxon>Aves</taxon>
        <taxon>Neognathae</taxon>
        <taxon>Neoaves</taxon>
        <taxon>Telluraves</taxon>
        <taxon>Australaves</taxon>
        <taxon>Passeriformes</taxon>
        <taxon>Corvoidea</taxon>
        <taxon>Corvidae</taxon>
        <taxon>Corvus</taxon>
    </lineage>
</organism>
<evidence type="ECO:0000313" key="3">
    <source>
        <dbReference type="Proteomes" id="UP000694553"/>
    </source>
</evidence>
<reference evidence="2" key="2">
    <citation type="submission" date="2025-08" db="UniProtKB">
        <authorList>
            <consortium name="Ensembl"/>
        </authorList>
    </citation>
    <scope>IDENTIFICATION</scope>
</reference>
<protein>
    <submittedName>
        <fullName evidence="2">Uncharacterized protein</fullName>
    </submittedName>
</protein>
<sequence>VQEGSRCTALPGRGCTPAVQQTGVQHPSPPSLGPAPPGVTVSLARTNILQNRHSPVTKDPPIWSSHPCSDRTPIPGLAVPKWDSPEQERAAPERKPRRPRAELSKFSSSV</sequence>
<feature type="compositionally biased region" description="Basic and acidic residues" evidence="1">
    <location>
        <begin position="83"/>
        <end position="103"/>
    </location>
</feature>
<dbReference type="Proteomes" id="UP000694553">
    <property type="component" value="Unassembled WGS sequence"/>
</dbReference>
<proteinExistence type="predicted"/>
<name>A0A8C3E079_CORMO</name>